<accession>A0A433XMB6</accession>
<gene>
    <name evidence="8" type="ORF">EMQ25_04090</name>
</gene>
<feature type="domain" description="EamA" evidence="7">
    <location>
        <begin position="153"/>
        <end position="283"/>
    </location>
</feature>
<keyword evidence="3 6" id="KW-0812">Transmembrane</keyword>
<dbReference type="InterPro" id="IPR000620">
    <property type="entry name" value="EamA_dom"/>
</dbReference>
<dbReference type="PANTHER" id="PTHR22911:SF6">
    <property type="entry name" value="SOLUTE CARRIER FAMILY 35 MEMBER G1"/>
    <property type="match status" value="1"/>
</dbReference>
<feature type="transmembrane region" description="Helical" evidence="6">
    <location>
        <begin position="184"/>
        <end position="206"/>
    </location>
</feature>
<protein>
    <submittedName>
        <fullName evidence="8">DMT family transporter</fullName>
    </submittedName>
</protein>
<feature type="transmembrane region" description="Helical" evidence="6">
    <location>
        <begin position="266"/>
        <end position="284"/>
    </location>
</feature>
<comment type="similarity">
    <text evidence="2">Belongs to the drug/metabolite transporter (DMT) superfamily. 10 TMS drug/metabolite exporter (DME) (TC 2.A.7.3) family.</text>
</comment>
<dbReference type="GO" id="GO:0016020">
    <property type="term" value="C:membrane"/>
    <property type="evidence" value="ECO:0007669"/>
    <property type="project" value="UniProtKB-SubCell"/>
</dbReference>
<dbReference type="InterPro" id="IPR037185">
    <property type="entry name" value="EmrE-like"/>
</dbReference>
<dbReference type="PANTHER" id="PTHR22911">
    <property type="entry name" value="ACYL-MALONYL CONDENSING ENZYME-RELATED"/>
    <property type="match status" value="1"/>
</dbReference>
<evidence type="ECO:0000259" key="7">
    <source>
        <dbReference type="Pfam" id="PF00892"/>
    </source>
</evidence>
<evidence type="ECO:0000256" key="3">
    <source>
        <dbReference type="ARBA" id="ARBA00022692"/>
    </source>
</evidence>
<keyword evidence="4 6" id="KW-1133">Transmembrane helix</keyword>
<feature type="transmembrane region" description="Helical" evidence="6">
    <location>
        <begin position="241"/>
        <end position="260"/>
    </location>
</feature>
<sequence>MLGIGLKIASVGIFLVMSSLLKAADDVPPGQLVFFRSLFAILPIIVFLVYRRELMAGLKTARPMGHLWRGLIGVCGMGCGFYALTRLPLPEAVAINYAMPLLIVVFSAIFLGEVVRLYRWSAVLIGLIGVAIIIWPRLSIFSGGITDASGATAGAIAALGGALFGAIAMLLVRNLVHTERSATIVLYFSVTCTAISLATIPFGWVWPTPQQAALLIGAGIAGGIAQVLLTECYRYADMSVIAPFEYTSMLLSIGIGYLFFGEVPTIQMLVGGVIVVAAGIFIILREHQLGLERGRARRVTTPQG</sequence>
<comment type="subcellular location">
    <subcellularLocation>
        <location evidence="1">Membrane</location>
        <topology evidence="1">Multi-pass membrane protein</topology>
    </subcellularLocation>
</comment>
<dbReference type="EMBL" id="RZNJ01000001">
    <property type="protein sequence ID" value="RUT35227.1"/>
    <property type="molecule type" value="Genomic_DNA"/>
</dbReference>
<evidence type="ECO:0000256" key="1">
    <source>
        <dbReference type="ARBA" id="ARBA00004141"/>
    </source>
</evidence>
<dbReference type="RefSeq" id="WP_127187345.1">
    <property type="nucleotide sequence ID" value="NZ_RZNJ01000001.1"/>
</dbReference>
<evidence type="ECO:0000313" key="8">
    <source>
        <dbReference type="EMBL" id="RUT35227.1"/>
    </source>
</evidence>
<feature type="transmembrane region" description="Helical" evidence="6">
    <location>
        <begin position="151"/>
        <end position="172"/>
    </location>
</feature>
<evidence type="ECO:0000256" key="6">
    <source>
        <dbReference type="SAM" id="Phobius"/>
    </source>
</evidence>
<keyword evidence="9" id="KW-1185">Reference proteome</keyword>
<evidence type="ECO:0000313" key="9">
    <source>
        <dbReference type="Proteomes" id="UP000281547"/>
    </source>
</evidence>
<reference evidence="8 9" key="1">
    <citation type="journal article" date="2016" name="Int. J. Syst. Evol. Microbiol.">
        <title>Arsenicitalea aurantiaca gen. nov., sp. nov., a new member of the family Hyphomicrobiaceae, isolated from high-arsenic sediment.</title>
        <authorList>
            <person name="Mu Y."/>
            <person name="Zhou L."/>
            <person name="Zeng X.C."/>
            <person name="Liu L."/>
            <person name="Pan Y."/>
            <person name="Chen X."/>
            <person name="Wang J."/>
            <person name="Li S."/>
            <person name="Li W.J."/>
            <person name="Wang Y."/>
        </authorList>
    </citation>
    <scope>NUCLEOTIDE SEQUENCE [LARGE SCALE GENOMIC DNA]</scope>
    <source>
        <strain evidence="8 9">42-50</strain>
    </source>
</reference>
<feature type="transmembrane region" description="Helical" evidence="6">
    <location>
        <begin position="122"/>
        <end position="145"/>
    </location>
</feature>
<organism evidence="8 9">
    <name type="scientific">Arsenicitalea aurantiaca</name>
    <dbReference type="NCBI Taxonomy" id="1783274"/>
    <lineage>
        <taxon>Bacteria</taxon>
        <taxon>Pseudomonadati</taxon>
        <taxon>Pseudomonadota</taxon>
        <taxon>Alphaproteobacteria</taxon>
        <taxon>Hyphomicrobiales</taxon>
        <taxon>Devosiaceae</taxon>
        <taxon>Arsenicitalea</taxon>
    </lineage>
</organism>
<proteinExistence type="inferred from homology"/>
<feature type="transmembrane region" description="Helical" evidence="6">
    <location>
        <begin position="71"/>
        <end position="89"/>
    </location>
</feature>
<feature type="transmembrane region" description="Helical" evidence="6">
    <location>
        <begin position="33"/>
        <end position="50"/>
    </location>
</feature>
<dbReference type="OrthoDB" id="8478503at2"/>
<name>A0A433XMB6_9HYPH</name>
<comment type="caution">
    <text evidence="8">The sequence shown here is derived from an EMBL/GenBank/DDBJ whole genome shotgun (WGS) entry which is preliminary data.</text>
</comment>
<keyword evidence="5 6" id="KW-0472">Membrane</keyword>
<dbReference type="SUPFAM" id="SSF103481">
    <property type="entry name" value="Multidrug resistance efflux transporter EmrE"/>
    <property type="match status" value="2"/>
</dbReference>
<evidence type="ECO:0000256" key="2">
    <source>
        <dbReference type="ARBA" id="ARBA00009853"/>
    </source>
</evidence>
<evidence type="ECO:0000256" key="4">
    <source>
        <dbReference type="ARBA" id="ARBA00022989"/>
    </source>
</evidence>
<feature type="domain" description="EamA" evidence="7">
    <location>
        <begin position="10"/>
        <end position="134"/>
    </location>
</feature>
<dbReference type="AlphaFoldDB" id="A0A433XMB6"/>
<feature type="transmembrane region" description="Helical" evidence="6">
    <location>
        <begin position="212"/>
        <end position="229"/>
    </location>
</feature>
<feature type="transmembrane region" description="Helical" evidence="6">
    <location>
        <begin position="95"/>
        <end position="115"/>
    </location>
</feature>
<dbReference type="Proteomes" id="UP000281547">
    <property type="component" value="Unassembled WGS sequence"/>
</dbReference>
<evidence type="ECO:0000256" key="5">
    <source>
        <dbReference type="ARBA" id="ARBA00023136"/>
    </source>
</evidence>
<dbReference type="Pfam" id="PF00892">
    <property type="entry name" value="EamA"/>
    <property type="match status" value="2"/>
</dbReference>